<reference evidence="7" key="1">
    <citation type="submission" date="2023-03" db="EMBL/GenBank/DDBJ databases">
        <title>Massive genome expansion in bonnet fungi (Mycena s.s.) driven by repeated elements and novel gene families across ecological guilds.</title>
        <authorList>
            <consortium name="Lawrence Berkeley National Laboratory"/>
            <person name="Harder C.B."/>
            <person name="Miyauchi S."/>
            <person name="Viragh M."/>
            <person name="Kuo A."/>
            <person name="Thoen E."/>
            <person name="Andreopoulos B."/>
            <person name="Lu D."/>
            <person name="Skrede I."/>
            <person name="Drula E."/>
            <person name="Henrissat B."/>
            <person name="Morin E."/>
            <person name="Kohler A."/>
            <person name="Barry K."/>
            <person name="LaButti K."/>
            <person name="Morin E."/>
            <person name="Salamov A."/>
            <person name="Lipzen A."/>
            <person name="Mereny Z."/>
            <person name="Hegedus B."/>
            <person name="Baldrian P."/>
            <person name="Stursova M."/>
            <person name="Weitz H."/>
            <person name="Taylor A."/>
            <person name="Grigoriev I.V."/>
            <person name="Nagy L.G."/>
            <person name="Martin F."/>
            <person name="Kauserud H."/>
        </authorList>
    </citation>
    <scope>NUCLEOTIDE SEQUENCE</scope>
    <source>
        <strain evidence="7">9284</strain>
    </source>
</reference>
<keyword evidence="2 4" id="KW-0863">Zinc-finger</keyword>
<dbReference type="InterPro" id="IPR002893">
    <property type="entry name" value="Znf_MYND"/>
</dbReference>
<keyword evidence="8" id="KW-1185">Reference proteome</keyword>
<organism evidence="7 8">
    <name type="scientific">Roridomyces roridus</name>
    <dbReference type="NCBI Taxonomy" id="1738132"/>
    <lineage>
        <taxon>Eukaryota</taxon>
        <taxon>Fungi</taxon>
        <taxon>Dikarya</taxon>
        <taxon>Basidiomycota</taxon>
        <taxon>Agaricomycotina</taxon>
        <taxon>Agaricomycetes</taxon>
        <taxon>Agaricomycetidae</taxon>
        <taxon>Agaricales</taxon>
        <taxon>Marasmiineae</taxon>
        <taxon>Mycenaceae</taxon>
        <taxon>Roridomyces</taxon>
    </lineage>
</organism>
<protein>
    <recommendedName>
        <fullName evidence="6">MYND-type domain-containing protein</fullName>
    </recommendedName>
</protein>
<feature type="compositionally biased region" description="Basic and acidic residues" evidence="5">
    <location>
        <begin position="228"/>
        <end position="244"/>
    </location>
</feature>
<dbReference type="PROSITE" id="PS50865">
    <property type="entry name" value="ZF_MYND_2"/>
    <property type="match status" value="1"/>
</dbReference>
<evidence type="ECO:0000256" key="4">
    <source>
        <dbReference type="PROSITE-ProRule" id="PRU00134"/>
    </source>
</evidence>
<gene>
    <name evidence="7" type="ORF">FB45DRAFT_901255</name>
</gene>
<dbReference type="AlphaFoldDB" id="A0AAD7C8S6"/>
<dbReference type="Gene3D" id="6.10.140.2220">
    <property type="match status" value="1"/>
</dbReference>
<evidence type="ECO:0000256" key="5">
    <source>
        <dbReference type="SAM" id="MobiDB-lite"/>
    </source>
</evidence>
<sequence>MSTPLKRLGQVLRPDPQPDAPATQARPPPPNKHTDKVAWNARLEEELELKYSSGSTPTAEKSGKQAKSQCCHDHGFDAVSPDIGRILDALVREEIVLANWKALSVVKKRELILEGLYRGSCACPRESSRLDCPELRIEGLTGDGEYNLINLLKQILARSPTRNLASLEIFEYTHPAVDHQYKCSPDAPETLKASLKTAELSRTFCIVSTLIGILQAYKTEFPTNASPKPRDEVPKASEEKKPDGGAKSPQVDSLRFKNLFDNSERCKACHKKLNDNFKWCTRCQVVLYCSSECQEKDASAHKKVCEKENSDKPDATPTFIGCPAPANGYVRSPALWRQIWHLSKPELVSLLSSYHFDITPGRAIPLVFDISQRDPTHIHFHIARKRAMATGDLSAIYMMCALAIRHFEQFPSGRSVMGDLVRRQFEKEYDVVLTPEAFEQAGEYEPPTDKEITEELIYLMLRQFRADRVRGERSTQVER</sequence>
<dbReference type="Proteomes" id="UP001221142">
    <property type="component" value="Unassembled WGS sequence"/>
</dbReference>
<dbReference type="PROSITE" id="PS01360">
    <property type="entry name" value="ZF_MYND_1"/>
    <property type="match status" value="1"/>
</dbReference>
<accession>A0AAD7C8S6</accession>
<keyword evidence="3" id="KW-0862">Zinc</keyword>
<dbReference type="GO" id="GO:0008270">
    <property type="term" value="F:zinc ion binding"/>
    <property type="evidence" value="ECO:0007669"/>
    <property type="project" value="UniProtKB-KW"/>
</dbReference>
<evidence type="ECO:0000256" key="1">
    <source>
        <dbReference type="ARBA" id="ARBA00022723"/>
    </source>
</evidence>
<dbReference type="Pfam" id="PF01753">
    <property type="entry name" value="zf-MYND"/>
    <property type="match status" value="1"/>
</dbReference>
<feature type="domain" description="MYND-type" evidence="6">
    <location>
        <begin position="266"/>
        <end position="305"/>
    </location>
</feature>
<comment type="caution">
    <text evidence="7">The sequence shown here is derived from an EMBL/GenBank/DDBJ whole genome shotgun (WGS) entry which is preliminary data.</text>
</comment>
<name>A0AAD7C8S6_9AGAR</name>
<dbReference type="SUPFAM" id="SSF144232">
    <property type="entry name" value="HIT/MYND zinc finger-like"/>
    <property type="match status" value="1"/>
</dbReference>
<feature type="region of interest" description="Disordered" evidence="5">
    <location>
        <begin position="222"/>
        <end position="251"/>
    </location>
</feature>
<evidence type="ECO:0000256" key="3">
    <source>
        <dbReference type="ARBA" id="ARBA00022833"/>
    </source>
</evidence>
<evidence type="ECO:0000313" key="8">
    <source>
        <dbReference type="Proteomes" id="UP001221142"/>
    </source>
</evidence>
<feature type="region of interest" description="Disordered" evidence="5">
    <location>
        <begin position="1"/>
        <end position="37"/>
    </location>
</feature>
<evidence type="ECO:0000259" key="6">
    <source>
        <dbReference type="PROSITE" id="PS50865"/>
    </source>
</evidence>
<proteinExistence type="predicted"/>
<evidence type="ECO:0000256" key="2">
    <source>
        <dbReference type="ARBA" id="ARBA00022771"/>
    </source>
</evidence>
<evidence type="ECO:0000313" key="7">
    <source>
        <dbReference type="EMBL" id="KAJ7641887.1"/>
    </source>
</evidence>
<dbReference type="EMBL" id="JARKIF010000004">
    <property type="protein sequence ID" value="KAJ7641887.1"/>
    <property type="molecule type" value="Genomic_DNA"/>
</dbReference>
<keyword evidence="1" id="KW-0479">Metal-binding</keyword>